<proteinExistence type="predicted"/>
<dbReference type="EMBL" id="CP126446">
    <property type="protein sequence ID" value="WIF98750.1"/>
    <property type="molecule type" value="Genomic_DNA"/>
</dbReference>
<dbReference type="InterPro" id="IPR010022">
    <property type="entry name" value="XkdX"/>
</dbReference>
<reference evidence="1 2" key="1">
    <citation type="submission" date="2023-05" db="EMBL/GenBank/DDBJ databases">
        <title>Comparative genomics reveals the evidence of polycyclic aromatic hydrocarbons degradation in moderately halophilic genus Pontibacillus.</title>
        <authorList>
            <person name="Yang H."/>
            <person name="Qian Z."/>
        </authorList>
    </citation>
    <scope>NUCLEOTIDE SEQUENCE [LARGE SCALE GENOMIC DNA]</scope>
    <source>
        <strain evidence="2">HN14</strain>
    </source>
</reference>
<keyword evidence="2" id="KW-1185">Reference proteome</keyword>
<gene>
    <name evidence="1" type="ORF">QNI29_03605</name>
</gene>
<sequence length="50" mass="5931">MDWFASINRFYNTFVQGERLWSLDQVKQAVKLNVITESQFAEITDQEYVA</sequence>
<accession>A0ABY8UZI1</accession>
<dbReference type="RefSeq" id="WP_231418521.1">
    <property type="nucleotide sequence ID" value="NZ_CP126446.1"/>
</dbReference>
<dbReference type="Pfam" id="PF09693">
    <property type="entry name" value="Phage_XkdX"/>
    <property type="match status" value="1"/>
</dbReference>
<name>A0ABY8UZI1_9BACI</name>
<evidence type="ECO:0000313" key="1">
    <source>
        <dbReference type="EMBL" id="WIF98750.1"/>
    </source>
</evidence>
<dbReference type="Proteomes" id="UP001236652">
    <property type="component" value="Chromosome"/>
</dbReference>
<organism evidence="1 2">
    <name type="scientific">Pontibacillus chungwhensis</name>
    <dbReference type="NCBI Taxonomy" id="265426"/>
    <lineage>
        <taxon>Bacteria</taxon>
        <taxon>Bacillati</taxon>
        <taxon>Bacillota</taxon>
        <taxon>Bacilli</taxon>
        <taxon>Bacillales</taxon>
        <taxon>Bacillaceae</taxon>
        <taxon>Pontibacillus</taxon>
    </lineage>
</organism>
<evidence type="ECO:0000313" key="2">
    <source>
        <dbReference type="Proteomes" id="UP001236652"/>
    </source>
</evidence>
<protein>
    <submittedName>
        <fullName evidence="1">XkdX family protein</fullName>
    </submittedName>
</protein>